<protein>
    <submittedName>
        <fullName evidence="7">Uncharacterized protein</fullName>
    </submittedName>
</protein>
<keyword evidence="2 6" id="KW-0812">Transmembrane</keyword>
<name>A0A9P6T524_9BASI</name>
<dbReference type="Proteomes" id="UP000886653">
    <property type="component" value="Unassembled WGS sequence"/>
</dbReference>
<dbReference type="Gene3D" id="1.20.1080.10">
    <property type="entry name" value="Glycerol uptake facilitator protein"/>
    <property type="match status" value="1"/>
</dbReference>
<dbReference type="AlphaFoldDB" id="A0A9P6T524"/>
<evidence type="ECO:0000313" key="8">
    <source>
        <dbReference type="Proteomes" id="UP000886653"/>
    </source>
</evidence>
<evidence type="ECO:0000256" key="5">
    <source>
        <dbReference type="SAM" id="MobiDB-lite"/>
    </source>
</evidence>
<comment type="subcellular location">
    <subcellularLocation>
        <location evidence="1">Membrane</location>
        <topology evidence="1">Multi-pass membrane protein</topology>
    </subcellularLocation>
</comment>
<evidence type="ECO:0000256" key="3">
    <source>
        <dbReference type="ARBA" id="ARBA00022989"/>
    </source>
</evidence>
<reference evidence="7" key="1">
    <citation type="submission" date="2013-11" db="EMBL/GenBank/DDBJ databases">
        <title>Genome sequence of the fusiform rust pathogen reveals effectors for host alternation and coevolution with pine.</title>
        <authorList>
            <consortium name="DOE Joint Genome Institute"/>
            <person name="Smith K."/>
            <person name="Pendleton A."/>
            <person name="Kubisiak T."/>
            <person name="Anderson C."/>
            <person name="Salamov A."/>
            <person name="Aerts A."/>
            <person name="Riley R."/>
            <person name="Clum A."/>
            <person name="Lindquist E."/>
            <person name="Ence D."/>
            <person name="Campbell M."/>
            <person name="Kronenberg Z."/>
            <person name="Feau N."/>
            <person name="Dhillon B."/>
            <person name="Hamelin R."/>
            <person name="Burleigh J."/>
            <person name="Smith J."/>
            <person name="Yandell M."/>
            <person name="Nelson C."/>
            <person name="Grigoriev I."/>
            <person name="Davis J."/>
        </authorList>
    </citation>
    <scope>NUCLEOTIDE SEQUENCE</scope>
    <source>
        <strain evidence="7">G11</strain>
    </source>
</reference>
<evidence type="ECO:0000256" key="1">
    <source>
        <dbReference type="ARBA" id="ARBA00004141"/>
    </source>
</evidence>
<proteinExistence type="predicted"/>
<evidence type="ECO:0000313" key="7">
    <source>
        <dbReference type="EMBL" id="KAG0139176.1"/>
    </source>
</evidence>
<feature type="compositionally biased region" description="Polar residues" evidence="5">
    <location>
        <begin position="127"/>
        <end position="136"/>
    </location>
</feature>
<organism evidence="7 8">
    <name type="scientific">Cronartium quercuum f. sp. fusiforme G11</name>
    <dbReference type="NCBI Taxonomy" id="708437"/>
    <lineage>
        <taxon>Eukaryota</taxon>
        <taxon>Fungi</taxon>
        <taxon>Dikarya</taxon>
        <taxon>Basidiomycota</taxon>
        <taxon>Pucciniomycotina</taxon>
        <taxon>Pucciniomycetes</taxon>
        <taxon>Pucciniales</taxon>
        <taxon>Coleosporiaceae</taxon>
        <taxon>Cronartium</taxon>
    </lineage>
</organism>
<accession>A0A9P6T524</accession>
<dbReference type="EMBL" id="MU167735">
    <property type="protein sequence ID" value="KAG0139176.1"/>
    <property type="molecule type" value="Genomic_DNA"/>
</dbReference>
<dbReference type="GO" id="GO:0016020">
    <property type="term" value="C:membrane"/>
    <property type="evidence" value="ECO:0007669"/>
    <property type="project" value="UniProtKB-SubCell"/>
</dbReference>
<evidence type="ECO:0000256" key="6">
    <source>
        <dbReference type="SAM" id="Phobius"/>
    </source>
</evidence>
<evidence type="ECO:0000256" key="4">
    <source>
        <dbReference type="ARBA" id="ARBA00023136"/>
    </source>
</evidence>
<keyword evidence="8" id="KW-1185">Reference proteome</keyword>
<sequence length="136" mass="15227">MHVLTSFIVENTITERQKLCRRIKIELDFHFIPFSDSSLDLFVRIYWVGPTLGALLAVTIYVIMKRFKYWKLNAGQDTDESYKSPALFIQEDPKKAGAEGSWGPSAQVVPSIGQTIDGGAKDHPRSGQATVVQENV</sequence>
<dbReference type="SUPFAM" id="SSF81338">
    <property type="entry name" value="Aquaporin-like"/>
    <property type="match status" value="1"/>
</dbReference>
<keyword evidence="4 6" id="KW-0472">Membrane</keyword>
<dbReference type="InterPro" id="IPR023271">
    <property type="entry name" value="Aquaporin-like"/>
</dbReference>
<evidence type="ECO:0000256" key="2">
    <source>
        <dbReference type="ARBA" id="ARBA00022692"/>
    </source>
</evidence>
<feature type="transmembrane region" description="Helical" evidence="6">
    <location>
        <begin position="45"/>
        <end position="64"/>
    </location>
</feature>
<feature type="region of interest" description="Disordered" evidence="5">
    <location>
        <begin position="116"/>
        <end position="136"/>
    </location>
</feature>
<keyword evidence="3 6" id="KW-1133">Transmembrane helix</keyword>
<dbReference type="OrthoDB" id="10537129at2759"/>
<gene>
    <name evidence="7" type="ORF">CROQUDRAFT_70309</name>
</gene>
<comment type="caution">
    <text evidence="7">The sequence shown here is derived from an EMBL/GenBank/DDBJ whole genome shotgun (WGS) entry which is preliminary data.</text>
</comment>